<dbReference type="GO" id="GO:0047746">
    <property type="term" value="F:chlorophyllase activity"/>
    <property type="evidence" value="ECO:0007669"/>
    <property type="project" value="TreeGrafter"/>
</dbReference>
<dbReference type="InterPro" id="IPR029058">
    <property type="entry name" value="AB_hydrolase_fold"/>
</dbReference>
<dbReference type="SUPFAM" id="SSF53474">
    <property type="entry name" value="alpha/beta-Hydrolases"/>
    <property type="match status" value="1"/>
</dbReference>
<dbReference type="AlphaFoldDB" id="A0A383WQ75"/>
<feature type="compositionally biased region" description="Low complexity" evidence="1">
    <location>
        <begin position="499"/>
        <end position="513"/>
    </location>
</feature>
<dbReference type="PANTHER" id="PTHR33428:SF14">
    <property type="entry name" value="CARBOXYLESTERASE TYPE B DOMAIN-CONTAINING PROTEIN"/>
    <property type="match status" value="1"/>
</dbReference>
<feature type="compositionally biased region" description="Polar residues" evidence="1">
    <location>
        <begin position="1"/>
        <end position="16"/>
    </location>
</feature>
<name>A0A383WQ75_TETOB</name>
<feature type="region of interest" description="Disordered" evidence="1">
    <location>
        <begin position="1"/>
        <end position="37"/>
    </location>
</feature>
<evidence type="ECO:0000313" key="2">
    <source>
        <dbReference type="EMBL" id="SZX79422.1"/>
    </source>
</evidence>
<evidence type="ECO:0000256" key="1">
    <source>
        <dbReference type="SAM" id="MobiDB-lite"/>
    </source>
</evidence>
<proteinExistence type="predicted"/>
<dbReference type="Proteomes" id="UP000256970">
    <property type="component" value="Unassembled WGS sequence"/>
</dbReference>
<organism evidence="2 3">
    <name type="scientific">Tetradesmus obliquus</name>
    <name type="common">Green alga</name>
    <name type="synonym">Acutodesmus obliquus</name>
    <dbReference type="NCBI Taxonomy" id="3088"/>
    <lineage>
        <taxon>Eukaryota</taxon>
        <taxon>Viridiplantae</taxon>
        <taxon>Chlorophyta</taxon>
        <taxon>core chlorophytes</taxon>
        <taxon>Chlorophyceae</taxon>
        <taxon>CS clade</taxon>
        <taxon>Sphaeropleales</taxon>
        <taxon>Scenedesmaceae</taxon>
        <taxon>Tetradesmus</taxon>
    </lineage>
</organism>
<feature type="compositionally biased region" description="Low complexity" evidence="1">
    <location>
        <begin position="447"/>
        <end position="472"/>
    </location>
</feature>
<feature type="region of interest" description="Disordered" evidence="1">
    <location>
        <begin position="487"/>
        <end position="525"/>
    </location>
</feature>
<evidence type="ECO:0008006" key="4">
    <source>
        <dbReference type="Google" id="ProtNLM"/>
    </source>
</evidence>
<sequence>MLLKSTADSLTTRLPESNSSSSSSTARQGTCRSRRVRTSAVHEPAVLNVNRRTALGYLGAGLSVCGPALSQPQAPGLQLPGLPASGSSAAEQCWARYSSLPPGVCYAQQGPLLPLDLPRLEHICTSCFPACVGDKCLLSIEVTYPKGGSLLGLSPPYPLAIFSGGFTVNSAAYRSTAARLASWGYTVVRYNTRDALPDVLDDVTCVRLQRELIDWAATHPLLRRLADTRRVYAAGHSRGAKLAALTAAADPRVAALCLIDPVDVTVYAPLSDRFPSAAAALTAVAQSGRFLPVAVVGSGLAGDCAPRFNNYSAFFTAAPSAAWEVLLPAAGHFQYLDSTTALQRAVCGGGADGPDDAAVRAVSQAALVAWGEAMVKAPGGDVLSSLAARCSGMGMPRGVNSAASSSSSSSGSGSSSVIGGSVLGVSSSGSRDSTDSRPLSPGDVALQRQQQQQPSQQLPWRQQQQLSGLQSMAEAAAAMSSMQAQLPSAGLQELSQTHASSPSSLQQQQQAPQWETVSSAGEQQQQQQLAALPRVQTRQELWLAARAPPPARLRALQADLQRLLVAVSYNSAAALEVRSRFKNFG</sequence>
<reference evidence="2 3" key="1">
    <citation type="submission" date="2016-10" db="EMBL/GenBank/DDBJ databases">
        <authorList>
            <person name="Cai Z."/>
        </authorList>
    </citation>
    <scope>NUCLEOTIDE SEQUENCE [LARGE SCALE GENOMIC DNA]</scope>
</reference>
<gene>
    <name evidence="2" type="ORF">BQ4739_LOCUS19697</name>
</gene>
<keyword evidence="3" id="KW-1185">Reference proteome</keyword>
<accession>A0A383WQ75</accession>
<dbReference type="EMBL" id="FNXT01001367">
    <property type="protein sequence ID" value="SZX79422.1"/>
    <property type="molecule type" value="Genomic_DNA"/>
</dbReference>
<protein>
    <recommendedName>
        <fullName evidence="4">Chlorophyllase</fullName>
    </recommendedName>
</protein>
<dbReference type="Gene3D" id="3.40.50.1820">
    <property type="entry name" value="alpha/beta hydrolase"/>
    <property type="match status" value="1"/>
</dbReference>
<dbReference type="PANTHER" id="PTHR33428">
    <property type="entry name" value="CHLOROPHYLLASE-2, CHLOROPLASTIC"/>
    <property type="match status" value="1"/>
</dbReference>
<feature type="compositionally biased region" description="Low complexity" evidence="1">
    <location>
        <begin position="398"/>
        <end position="430"/>
    </location>
</feature>
<dbReference type="InterPro" id="IPR017395">
    <property type="entry name" value="Chlorophyllase-like"/>
</dbReference>
<feature type="region of interest" description="Disordered" evidence="1">
    <location>
        <begin position="397"/>
        <end position="472"/>
    </location>
</feature>
<dbReference type="GO" id="GO:0015996">
    <property type="term" value="P:chlorophyll catabolic process"/>
    <property type="evidence" value="ECO:0007669"/>
    <property type="project" value="TreeGrafter"/>
</dbReference>
<evidence type="ECO:0000313" key="3">
    <source>
        <dbReference type="Proteomes" id="UP000256970"/>
    </source>
</evidence>
<dbReference type="STRING" id="3088.A0A383WQ75"/>
<dbReference type="Pfam" id="PF07224">
    <property type="entry name" value="Chlorophyllase"/>
    <property type="match status" value="1"/>
</dbReference>